<feature type="transmembrane region" description="Helical" evidence="8">
    <location>
        <begin position="342"/>
        <end position="359"/>
    </location>
</feature>
<dbReference type="InterPro" id="IPR027463">
    <property type="entry name" value="AcrB_DN_DC_subdom"/>
</dbReference>
<feature type="transmembrane region" description="Helical" evidence="8">
    <location>
        <begin position="366"/>
        <end position="386"/>
    </location>
</feature>
<feature type="transmembrane region" description="Helical" evidence="8">
    <location>
        <begin position="959"/>
        <end position="981"/>
    </location>
</feature>
<feature type="transmembrane region" description="Helical" evidence="8">
    <location>
        <begin position="987"/>
        <end position="1013"/>
    </location>
</feature>
<dbReference type="FunFam" id="1.20.1640.10:FF:000001">
    <property type="entry name" value="Efflux pump membrane transporter"/>
    <property type="match status" value="1"/>
</dbReference>
<dbReference type="EMBL" id="BMZO01000002">
    <property type="protein sequence ID" value="GHC63997.1"/>
    <property type="molecule type" value="Genomic_DNA"/>
</dbReference>
<dbReference type="PRINTS" id="PR00702">
    <property type="entry name" value="ACRIFLAVINRP"/>
</dbReference>
<comment type="subcellular location">
    <subcellularLocation>
        <location evidence="1">Cell inner membrane</location>
        <topology evidence="1">Multi-pass membrane protein</topology>
    </subcellularLocation>
</comment>
<dbReference type="SUPFAM" id="SSF82714">
    <property type="entry name" value="Multidrug efflux transporter AcrB TolC docking domain, DN and DC subdomains"/>
    <property type="match status" value="2"/>
</dbReference>
<feature type="transmembrane region" description="Helical" evidence="8">
    <location>
        <begin position="910"/>
        <end position="931"/>
    </location>
</feature>
<dbReference type="AlphaFoldDB" id="A0A8J3GFN4"/>
<gene>
    <name evidence="9" type="ORF">GCM10010136_05670</name>
</gene>
<evidence type="ECO:0000256" key="5">
    <source>
        <dbReference type="ARBA" id="ARBA00022692"/>
    </source>
</evidence>
<feature type="transmembrane region" description="Helical" evidence="8">
    <location>
        <begin position="884"/>
        <end position="904"/>
    </location>
</feature>
<keyword evidence="4" id="KW-0997">Cell inner membrane</keyword>
<dbReference type="Proteomes" id="UP000641137">
    <property type="component" value="Unassembled WGS sequence"/>
</dbReference>
<dbReference type="Gene3D" id="3.30.70.1320">
    <property type="entry name" value="Multidrug efflux transporter AcrB pore domain like"/>
    <property type="match status" value="1"/>
</dbReference>
<feature type="transmembrane region" description="Helical" evidence="8">
    <location>
        <begin position="437"/>
        <end position="457"/>
    </location>
</feature>
<keyword evidence="10" id="KW-1185">Reference proteome</keyword>
<dbReference type="SUPFAM" id="SSF82866">
    <property type="entry name" value="Multidrug efflux transporter AcrB transmembrane domain"/>
    <property type="match status" value="2"/>
</dbReference>
<feature type="transmembrane region" description="Helical" evidence="8">
    <location>
        <begin position="531"/>
        <end position="551"/>
    </location>
</feature>
<keyword evidence="2" id="KW-0813">Transport</keyword>
<dbReference type="SUPFAM" id="SSF82693">
    <property type="entry name" value="Multidrug efflux transporter AcrB pore domain, PN1, PN2, PC1 and PC2 subdomains"/>
    <property type="match status" value="3"/>
</dbReference>
<dbReference type="Gene3D" id="3.30.70.1430">
    <property type="entry name" value="Multidrug efflux transporter AcrB pore domain"/>
    <property type="match status" value="2"/>
</dbReference>
<dbReference type="Pfam" id="PF00873">
    <property type="entry name" value="ACR_tran"/>
    <property type="match status" value="1"/>
</dbReference>
<keyword evidence="3" id="KW-1003">Cell membrane</keyword>
<keyword evidence="5 8" id="KW-0812">Transmembrane</keyword>
<dbReference type="RefSeq" id="WP_189487746.1">
    <property type="nucleotide sequence ID" value="NZ_BMZO01000002.1"/>
</dbReference>
<dbReference type="Gene3D" id="3.30.70.1440">
    <property type="entry name" value="Multidrug efflux transporter AcrB pore domain"/>
    <property type="match status" value="1"/>
</dbReference>
<evidence type="ECO:0000256" key="3">
    <source>
        <dbReference type="ARBA" id="ARBA00022475"/>
    </source>
</evidence>
<evidence type="ECO:0000313" key="9">
    <source>
        <dbReference type="EMBL" id="GHC63997.1"/>
    </source>
</evidence>
<dbReference type="GO" id="GO:0005886">
    <property type="term" value="C:plasma membrane"/>
    <property type="evidence" value="ECO:0007669"/>
    <property type="project" value="UniProtKB-SubCell"/>
</dbReference>
<reference evidence="9" key="1">
    <citation type="journal article" date="2014" name="Int. J. Syst. Evol. Microbiol.">
        <title>Complete genome sequence of Corynebacterium casei LMG S-19264T (=DSM 44701T), isolated from a smear-ripened cheese.</title>
        <authorList>
            <consortium name="US DOE Joint Genome Institute (JGI-PGF)"/>
            <person name="Walter F."/>
            <person name="Albersmeier A."/>
            <person name="Kalinowski J."/>
            <person name="Ruckert C."/>
        </authorList>
    </citation>
    <scope>NUCLEOTIDE SEQUENCE</scope>
    <source>
        <strain evidence="9">KCTC 42097</strain>
    </source>
</reference>
<keyword evidence="6 8" id="KW-1133">Transmembrane helix</keyword>
<keyword evidence="7 8" id="KW-0472">Membrane</keyword>
<dbReference type="Gene3D" id="1.20.1640.10">
    <property type="entry name" value="Multidrug efflux transporter AcrB transmembrane domain"/>
    <property type="match status" value="2"/>
</dbReference>
<feature type="transmembrane region" description="Helical" evidence="8">
    <location>
        <begin position="857"/>
        <end position="877"/>
    </location>
</feature>
<feature type="transmembrane region" description="Helical" evidence="8">
    <location>
        <begin position="469"/>
        <end position="492"/>
    </location>
</feature>
<dbReference type="Gene3D" id="3.30.2090.10">
    <property type="entry name" value="Multidrug efflux transporter AcrB TolC docking domain, DN and DC subdomains"/>
    <property type="match status" value="2"/>
</dbReference>
<feature type="transmembrane region" description="Helical" evidence="8">
    <location>
        <begin position="23"/>
        <end position="43"/>
    </location>
</feature>
<evidence type="ECO:0000256" key="2">
    <source>
        <dbReference type="ARBA" id="ARBA00022448"/>
    </source>
</evidence>
<evidence type="ECO:0000256" key="6">
    <source>
        <dbReference type="ARBA" id="ARBA00022989"/>
    </source>
</evidence>
<dbReference type="GO" id="GO:0042910">
    <property type="term" value="F:xenobiotic transmembrane transporter activity"/>
    <property type="evidence" value="ECO:0007669"/>
    <property type="project" value="TreeGrafter"/>
</dbReference>
<evidence type="ECO:0000313" key="10">
    <source>
        <dbReference type="Proteomes" id="UP000641137"/>
    </source>
</evidence>
<evidence type="ECO:0000256" key="4">
    <source>
        <dbReference type="ARBA" id="ARBA00022519"/>
    </source>
</evidence>
<organism evidence="9 10">
    <name type="scientific">Limoniibacter endophyticus</name>
    <dbReference type="NCBI Taxonomy" id="1565040"/>
    <lineage>
        <taxon>Bacteria</taxon>
        <taxon>Pseudomonadati</taxon>
        <taxon>Pseudomonadota</taxon>
        <taxon>Alphaproteobacteria</taxon>
        <taxon>Hyphomicrobiales</taxon>
        <taxon>Bartonellaceae</taxon>
        <taxon>Limoniibacter</taxon>
    </lineage>
</organism>
<sequence length="1043" mass="111403">MSVDHNPSEAGKGITALFVRRPVLAFVINALIVVAGLAAFAGIEIRELPDVDRPVVTVNTTFNGAAAETVDREITAQIEGAVARVPGLQSISSSSSFGRSRVTIEMSESVDLDVAASDIRDAVSRIVNQLPEDADEARIVKADANADAIMRLAVTADDMAIEDLSLLVDDEIVDALSAVPGVADVQIYGDREKLFNVDIDQNKLASLGLTVADLSGVLNTVSFERPAGELETRDQALVVRAISPVQTPEDFENLIIKDNVRLRDVATVIFSGDPGSSSLRTNGKTGVGLGIIRQAQSNTLDISEGVRATVAQLQETLPEGIQIGVSSDDAVFIQGAIHEVEIALVLAVSLVLVIIYIFLRDWRATLIPGLAMPVSLIGTLATIYLTGFSLNILTLLALVLATGLVVDDAIVVLENVVRRRNEGMGPRAAAVLGTQEVFFAVLATTATLAAVFIPISFLPGQTGGLFREFGFVLAMSVLISSIVALSLCPMLASRFMKEAPKEHRGGALGTIGGKLGSFYARTLRFALNMPWLIVAIAAIVAVVAFMSFGLIRQELTPTEDRSMILMRLNAPQGVSLDYTTDQIRKVEAILQPYRDSGEIVSIFANGGSGGNNNSAFMVLGLAPWGERERSQQEIAQEINRRVSAALPGIRAFTMQPNSLGIRGAGSGLQFAIVGASYDRLNEIATAVLAEMEKDNRFDRPRRSVDPTQPQLSVTVDRERASDLGINITNFAESLQSLLDGREVVDVYIGDRSYPVKLVSTSHPINDPTDLENIFLLAKDGRFVPVSSIATLREIAVPPQLAREEQVRAVAITAGLSGDFALGEALATARSIADEHMGPGYRIIPLAEAKTLGETNSAMFAVFGFALIIILLVLAAQFESFISALIIMVTVPLGLACAVFALLWTNTSLNAYSQIGLVLLIGVMSKNGILIVEFANQLRDKGASVREAIEQAATIRLRPVMMTMICTILGGLPLILATGAGAEARIALGWVIVGGLGLATISTLYLTPVAYLLIARFAKPAVEEEARLKREMQEAAYLNVEPAE</sequence>
<name>A0A8J3GFN4_9HYPH</name>
<proteinExistence type="predicted"/>
<evidence type="ECO:0000256" key="8">
    <source>
        <dbReference type="SAM" id="Phobius"/>
    </source>
</evidence>
<dbReference type="PANTHER" id="PTHR32063">
    <property type="match status" value="1"/>
</dbReference>
<feature type="transmembrane region" description="Helical" evidence="8">
    <location>
        <begin position="392"/>
        <end position="417"/>
    </location>
</feature>
<evidence type="ECO:0000256" key="1">
    <source>
        <dbReference type="ARBA" id="ARBA00004429"/>
    </source>
</evidence>
<protein>
    <submittedName>
        <fullName evidence="9">Multidrug transporter AcrB</fullName>
    </submittedName>
</protein>
<accession>A0A8J3GFN4</accession>
<comment type="caution">
    <text evidence="9">The sequence shown here is derived from an EMBL/GenBank/DDBJ whole genome shotgun (WGS) entry which is preliminary data.</text>
</comment>
<dbReference type="PANTHER" id="PTHR32063:SF28">
    <property type="entry name" value="BLR2861 PROTEIN"/>
    <property type="match status" value="1"/>
</dbReference>
<dbReference type="InterPro" id="IPR001036">
    <property type="entry name" value="Acrflvin-R"/>
</dbReference>
<evidence type="ECO:0000256" key="7">
    <source>
        <dbReference type="ARBA" id="ARBA00023136"/>
    </source>
</evidence>
<reference evidence="9" key="2">
    <citation type="submission" date="2020-09" db="EMBL/GenBank/DDBJ databases">
        <authorList>
            <person name="Sun Q."/>
            <person name="Kim S."/>
        </authorList>
    </citation>
    <scope>NUCLEOTIDE SEQUENCE</scope>
    <source>
        <strain evidence="9">KCTC 42097</strain>
    </source>
</reference>